<keyword evidence="4 11" id="KW-0863">Zinc-finger</keyword>
<dbReference type="InterPro" id="IPR049636">
    <property type="entry name" value="HNF4-like_DBD"/>
</dbReference>
<keyword evidence="5 11" id="KW-0862">Zinc</keyword>
<dbReference type="CDD" id="cd06960">
    <property type="entry name" value="NR_DBD_HNF4A"/>
    <property type="match status" value="1"/>
</dbReference>
<dbReference type="PANTHER" id="PTHR46011:SF6">
    <property type="entry name" value="HIGH ZINC ACTIVATED NUCLEAR RECEPTOR PROTEIN"/>
    <property type="match status" value="1"/>
</dbReference>
<evidence type="ECO:0000313" key="15">
    <source>
        <dbReference type="Proteomes" id="UP000005239"/>
    </source>
</evidence>
<feature type="compositionally biased region" description="Low complexity" evidence="12">
    <location>
        <begin position="370"/>
        <end position="384"/>
    </location>
</feature>
<accession>A0A8R1Z1F3</accession>
<evidence type="ECO:0000256" key="4">
    <source>
        <dbReference type="ARBA" id="ARBA00022771"/>
    </source>
</evidence>
<evidence type="ECO:0000256" key="13">
    <source>
        <dbReference type="SAM" id="Phobius"/>
    </source>
</evidence>
<dbReference type="GO" id="GO:0008270">
    <property type="term" value="F:zinc ion binding"/>
    <property type="evidence" value="ECO:0007669"/>
    <property type="project" value="UniProtKB-KW"/>
</dbReference>
<keyword evidence="7 11" id="KW-0238">DNA-binding</keyword>
<dbReference type="AlphaFoldDB" id="A0A2A6C254"/>
<evidence type="ECO:0000256" key="3">
    <source>
        <dbReference type="ARBA" id="ARBA00022723"/>
    </source>
</evidence>
<evidence type="ECO:0000256" key="1">
    <source>
        <dbReference type="ARBA" id="ARBA00004123"/>
    </source>
</evidence>
<dbReference type="SUPFAM" id="SSF57716">
    <property type="entry name" value="Glucocorticoid receptor-like (DNA-binding domain)"/>
    <property type="match status" value="1"/>
</dbReference>
<evidence type="ECO:0000256" key="6">
    <source>
        <dbReference type="ARBA" id="ARBA00023015"/>
    </source>
</evidence>
<evidence type="ECO:0000256" key="11">
    <source>
        <dbReference type="RuleBase" id="RU004334"/>
    </source>
</evidence>
<keyword evidence="13" id="KW-1133">Transmembrane helix</keyword>
<evidence type="ECO:0000256" key="12">
    <source>
        <dbReference type="SAM" id="MobiDB-lite"/>
    </source>
</evidence>
<dbReference type="PROSITE" id="PS00031">
    <property type="entry name" value="NUCLEAR_REC_DBD_1"/>
    <property type="match status" value="1"/>
</dbReference>
<evidence type="ECO:0000313" key="14">
    <source>
        <dbReference type="EnsemblMetazoa" id="PPA40485.1"/>
    </source>
</evidence>
<feature type="transmembrane region" description="Helical" evidence="13">
    <location>
        <begin position="178"/>
        <end position="201"/>
    </location>
</feature>
<keyword evidence="8 11" id="KW-0804">Transcription</keyword>
<dbReference type="Pfam" id="PF00105">
    <property type="entry name" value="zf-C4"/>
    <property type="match status" value="1"/>
</dbReference>
<dbReference type="PRINTS" id="PR00047">
    <property type="entry name" value="STROIDFINGER"/>
</dbReference>
<dbReference type="Gene3D" id="1.10.565.10">
    <property type="entry name" value="Retinoid X Receptor"/>
    <property type="match status" value="1"/>
</dbReference>
<dbReference type="EnsemblMetazoa" id="PPA40485.1">
    <property type="protein sequence ID" value="PPA40485.1"/>
    <property type="gene ID" value="WBGene00278854"/>
</dbReference>
<comment type="subcellular location">
    <subcellularLocation>
        <location evidence="1 11">Nucleus</location>
    </subcellularLocation>
</comment>
<dbReference type="PROSITE" id="PS51843">
    <property type="entry name" value="NR_LBD"/>
    <property type="match status" value="1"/>
</dbReference>
<evidence type="ECO:0000256" key="5">
    <source>
        <dbReference type="ARBA" id="ARBA00022833"/>
    </source>
</evidence>
<accession>A0A2A6C254</accession>
<feature type="region of interest" description="Disordered" evidence="12">
    <location>
        <begin position="356"/>
        <end position="389"/>
    </location>
</feature>
<dbReference type="SUPFAM" id="SSF48508">
    <property type="entry name" value="Nuclear receptor ligand-binding domain"/>
    <property type="match status" value="1"/>
</dbReference>
<keyword evidence="6 11" id="KW-0805">Transcription regulation</keyword>
<evidence type="ECO:0000256" key="8">
    <source>
        <dbReference type="ARBA" id="ARBA00023163"/>
    </source>
</evidence>
<evidence type="ECO:0000256" key="10">
    <source>
        <dbReference type="ARBA" id="ARBA00023242"/>
    </source>
</evidence>
<feature type="transmembrane region" description="Helical" evidence="13">
    <location>
        <begin position="34"/>
        <end position="53"/>
    </location>
</feature>
<dbReference type="InterPro" id="IPR035500">
    <property type="entry name" value="NHR-like_dom_sf"/>
</dbReference>
<evidence type="ECO:0000256" key="9">
    <source>
        <dbReference type="ARBA" id="ARBA00023170"/>
    </source>
</evidence>
<comment type="similarity">
    <text evidence="2 11">Belongs to the nuclear hormone receptor family.</text>
</comment>
<proteinExistence type="inferred from homology"/>
<dbReference type="Gene3D" id="3.30.50.10">
    <property type="entry name" value="Erythroid Transcription Factor GATA-1, subunit A"/>
    <property type="match status" value="1"/>
</dbReference>
<dbReference type="InterPro" id="IPR001628">
    <property type="entry name" value="Znf_hrmn_rcpt"/>
</dbReference>
<dbReference type="PROSITE" id="PS51030">
    <property type="entry name" value="NUCLEAR_REC_DBD_2"/>
    <property type="match status" value="1"/>
</dbReference>
<keyword evidence="9 11" id="KW-0675">Receptor</keyword>
<keyword evidence="15" id="KW-1185">Reference proteome</keyword>
<dbReference type="SMART" id="SM00430">
    <property type="entry name" value="HOLI"/>
    <property type="match status" value="1"/>
</dbReference>
<evidence type="ECO:0000256" key="2">
    <source>
        <dbReference type="ARBA" id="ARBA00005993"/>
    </source>
</evidence>
<dbReference type="InterPro" id="IPR000536">
    <property type="entry name" value="Nucl_hrmn_rcpt_lig-bd"/>
</dbReference>
<keyword evidence="13" id="KW-0472">Membrane</keyword>
<keyword evidence="3 11" id="KW-0479">Metal-binding</keyword>
<evidence type="ECO:0000256" key="7">
    <source>
        <dbReference type="ARBA" id="ARBA00023125"/>
    </source>
</evidence>
<organism evidence="14 15">
    <name type="scientific">Pristionchus pacificus</name>
    <name type="common">Parasitic nematode worm</name>
    <dbReference type="NCBI Taxonomy" id="54126"/>
    <lineage>
        <taxon>Eukaryota</taxon>
        <taxon>Metazoa</taxon>
        <taxon>Ecdysozoa</taxon>
        <taxon>Nematoda</taxon>
        <taxon>Chromadorea</taxon>
        <taxon>Rhabditida</taxon>
        <taxon>Rhabditina</taxon>
        <taxon>Diplogasteromorpha</taxon>
        <taxon>Diplogasteroidea</taxon>
        <taxon>Neodiplogasteridae</taxon>
        <taxon>Pristionchus</taxon>
    </lineage>
</organism>
<reference evidence="14" key="2">
    <citation type="submission" date="2022-06" db="UniProtKB">
        <authorList>
            <consortium name="EnsemblMetazoa"/>
        </authorList>
    </citation>
    <scope>IDENTIFICATION</scope>
    <source>
        <strain evidence="14">PS312</strain>
    </source>
</reference>
<sequence>FSLCMAGVCAICYQWNKQGVRFLVHENTKVLFNFYYALNLFTASIFMFVYLFELIRLRCGCVLLNFRSVILSKGLGMSAVFSAHFIIIYLSFERLYSTLFPARFERHSNRNLTALLASLVTIVTFFYTVSCLSNRFSLFRDHIVAFISDERIPENDLKHQVIFKNRRAQDYHSCTKELMVVMALFNFLSLVTFCFDIYLNFIRKPKKAASLAISYQIMRDRLIEYPTEIGRQMFTELSTYPMFFPLILAIFIELRVGKRTRDVTNKNSSEEHFEALKRAWKRSCLICISPITSTHFGLDACRACCLFFKRTKLAGRKFTCPGKGNCIIKKDDNSTCRKCRFDRCVAVGMEYEGPLRKPRKQKEVKIEMESSSSSTDQSPSTSSPRPKESILDRIEREYKAAAESRLVQERNLHIIFTLPRVPHPNVELFLSNLTFSKKSFQITLFESMNFVRKAFPTLAGLSVEEQRSVLRNFVTKFTIIEGHYRTVKLWDDERYYMSSLTTCFDMRKEESWASETEKHIERRNLLGTMKSYANDQFSIIFPTLRKAELTDTEFYGVLALALSDINGIITDRATRVVEGIRMETFSDLQRYYTKEMGLEDYSTRLGNLLTISQLSKESARMMKEEFRMYSTVFDMYANDDMLRELFLCLMCAKYRSNAQ</sequence>
<dbReference type="GO" id="GO:0003700">
    <property type="term" value="F:DNA-binding transcription factor activity"/>
    <property type="evidence" value="ECO:0000318"/>
    <property type="project" value="GO_Central"/>
</dbReference>
<gene>
    <name evidence="14" type="primary">WBGene00278854</name>
</gene>
<reference evidence="15" key="1">
    <citation type="journal article" date="2008" name="Nat. Genet.">
        <title>The Pristionchus pacificus genome provides a unique perspective on nematode lifestyle and parasitism.</title>
        <authorList>
            <person name="Dieterich C."/>
            <person name="Clifton S.W."/>
            <person name="Schuster L.N."/>
            <person name="Chinwalla A."/>
            <person name="Delehaunty K."/>
            <person name="Dinkelacker I."/>
            <person name="Fulton L."/>
            <person name="Fulton R."/>
            <person name="Godfrey J."/>
            <person name="Minx P."/>
            <person name="Mitreva M."/>
            <person name="Roeseler W."/>
            <person name="Tian H."/>
            <person name="Witte H."/>
            <person name="Yang S.P."/>
            <person name="Wilson R.K."/>
            <person name="Sommer R.J."/>
        </authorList>
    </citation>
    <scope>NUCLEOTIDE SEQUENCE [LARGE SCALE GENOMIC DNA]</scope>
    <source>
        <strain evidence="15">PS312</strain>
    </source>
</reference>
<dbReference type="InterPro" id="IPR013088">
    <property type="entry name" value="Znf_NHR/GATA"/>
</dbReference>
<dbReference type="SMART" id="SM00399">
    <property type="entry name" value="ZnF_C4"/>
    <property type="match status" value="1"/>
</dbReference>
<keyword evidence="10 11" id="KW-0539">Nucleus</keyword>
<dbReference type="PANTHER" id="PTHR46011">
    <property type="entry name" value="NUCLEAR HORMONE RECEPTOR FAMILY MEMBER NHR-86-RELATED"/>
    <property type="match status" value="1"/>
</dbReference>
<keyword evidence="13" id="KW-0812">Transmembrane</keyword>
<name>A0A2A6C254_PRIPA</name>
<feature type="transmembrane region" description="Helical" evidence="13">
    <location>
        <begin position="112"/>
        <end position="132"/>
    </location>
</feature>
<dbReference type="GO" id="GO:0005634">
    <property type="term" value="C:nucleus"/>
    <property type="evidence" value="ECO:0000318"/>
    <property type="project" value="GO_Central"/>
</dbReference>
<dbReference type="Pfam" id="PF00104">
    <property type="entry name" value="Hormone_recep"/>
    <property type="match status" value="1"/>
</dbReference>
<dbReference type="GO" id="GO:0000978">
    <property type="term" value="F:RNA polymerase II cis-regulatory region sequence-specific DNA binding"/>
    <property type="evidence" value="ECO:0007669"/>
    <property type="project" value="InterPro"/>
</dbReference>
<dbReference type="Proteomes" id="UP000005239">
    <property type="component" value="Unassembled WGS sequence"/>
</dbReference>
<feature type="transmembrane region" description="Helical" evidence="13">
    <location>
        <begin position="74"/>
        <end position="92"/>
    </location>
</feature>
<protein>
    <submittedName>
        <fullName evidence="14">Nuclear receptor</fullName>
    </submittedName>
</protein>